<dbReference type="HOGENOM" id="CLU_1146985_0_0_1"/>
<evidence type="ECO:0000313" key="1">
    <source>
        <dbReference type="EMBL" id="EAU39610.1"/>
    </source>
</evidence>
<dbReference type="eggNOG" id="ENOG502SPI2">
    <property type="taxonomic scope" value="Eukaryota"/>
</dbReference>
<reference evidence="2" key="1">
    <citation type="submission" date="2005-09" db="EMBL/GenBank/DDBJ databases">
        <title>Annotation of the Aspergillus terreus NIH2624 genome.</title>
        <authorList>
            <person name="Birren B.W."/>
            <person name="Lander E.S."/>
            <person name="Galagan J.E."/>
            <person name="Nusbaum C."/>
            <person name="Devon K."/>
            <person name="Henn M."/>
            <person name="Ma L.-J."/>
            <person name="Jaffe D.B."/>
            <person name="Butler J."/>
            <person name="Alvarez P."/>
            <person name="Gnerre S."/>
            <person name="Grabherr M."/>
            <person name="Kleber M."/>
            <person name="Mauceli E.W."/>
            <person name="Brockman W."/>
            <person name="Rounsley S."/>
            <person name="Young S.K."/>
            <person name="LaButti K."/>
            <person name="Pushparaj V."/>
            <person name="DeCaprio D."/>
            <person name="Crawford M."/>
            <person name="Koehrsen M."/>
            <person name="Engels R."/>
            <person name="Montgomery P."/>
            <person name="Pearson M."/>
            <person name="Howarth C."/>
            <person name="Larson L."/>
            <person name="Luoma S."/>
            <person name="White J."/>
            <person name="Alvarado L."/>
            <person name="Kodira C.D."/>
            <person name="Zeng Q."/>
            <person name="Oleary S."/>
            <person name="Yandava C."/>
            <person name="Denning D.W."/>
            <person name="Nierman W.C."/>
            <person name="Milne T."/>
            <person name="Madden K."/>
        </authorList>
    </citation>
    <scope>NUCLEOTIDE SEQUENCE [LARGE SCALE GENOMIC DNA]</scope>
    <source>
        <strain evidence="2">NIH 2624 / FGSC A1156</strain>
    </source>
</reference>
<dbReference type="GeneID" id="4355727"/>
<evidence type="ECO:0000313" key="2">
    <source>
        <dbReference type="Proteomes" id="UP000007963"/>
    </source>
</evidence>
<accession>Q0CZC0</accession>
<protein>
    <submittedName>
        <fullName evidence="1">Uncharacterized protein</fullName>
    </submittedName>
</protein>
<sequence length="242" mass="28047">MSFFTSRNPSISSYLQYCDKTHKPESMIILFRCPRNSRHLMGCVRFQIASRNCLAFMSSVLAEDIYGVWTRCQSNTDLLKVHPLYLLAFVYEQRYYRWADWAASLWNQVAEIETATNMTSPTWKREVEVDRLRSLSTSGTLLNEVHATHVELSHSDTVLRFGLKMGRYCLDLVAEAENKRQDLGFDTLPVWYKSALEARLKYTLTQCESLSDKLLELKNRLSGQIEVVRITSPSKVKQITRD</sequence>
<dbReference type="VEuPathDB" id="FungiDB:ATEG_00964"/>
<organism evidence="1 2">
    <name type="scientific">Aspergillus terreus (strain NIH 2624 / FGSC A1156)</name>
    <dbReference type="NCBI Taxonomy" id="341663"/>
    <lineage>
        <taxon>Eukaryota</taxon>
        <taxon>Fungi</taxon>
        <taxon>Dikarya</taxon>
        <taxon>Ascomycota</taxon>
        <taxon>Pezizomycotina</taxon>
        <taxon>Eurotiomycetes</taxon>
        <taxon>Eurotiomycetidae</taxon>
        <taxon>Eurotiales</taxon>
        <taxon>Aspergillaceae</taxon>
        <taxon>Aspergillus</taxon>
        <taxon>Aspergillus subgen. Circumdati</taxon>
    </lineage>
</organism>
<dbReference type="Proteomes" id="UP000007963">
    <property type="component" value="Unassembled WGS sequence"/>
</dbReference>
<dbReference type="AlphaFoldDB" id="Q0CZC0"/>
<dbReference type="EMBL" id="CH476594">
    <property type="protein sequence ID" value="EAU39610.1"/>
    <property type="molecule type" value="Genomic_DNA"/>
</dbReference>
<proteinExistence type="predicted"/>
<name>Q0CZC0_ASPTN</name>
<gene>
    <name evidence="1" type="ORF">ATEG_00964</name>
</gene>
<dbReference type="RefSeq" id="XP_001211050.1">
    <property type="nucleotide sequence ID" value="XM_001211050.1"/>
</dbReference>
<dbReference type="OrthoDB" id="5396681at2759"/>